<evidence type="ECO:0000313" key="13">
    <source>
        <dbReference type="EMBL" id="KAF8819580.1"/>
    </source>
</evidence>
<evidence type="ECO:0000256" key="8">
    <source>
        <dbReference type="ARBA" id="ARBA00022917"/>
    </source>
</evidence>
<organism evidence="13 14">
    <name type="scientific">Cardiosporidium cionae</name>
    <dbReference type="NCBI Taxonomy" id="476202"/>
    <lineage>
        <taxon>Eukaryota</taxon>
        <taxon>Sar</taxon>
        <taxon>Alveolata</taxon>
        <taxon>Apicomplexa</taxon>
        <taxon>Aconoidasida</taxon>
        <taxon>Nephromycida</taxon>
        <taxon>Cardiosporidium</taxon>
    </lineage>
</organism>
<dbReference type="HAMAP" id="MF_02075">
    <property type="entry name" value="Asp_tRNA_synth_type2"/>
    <property type="match status" value="1"/>
</dbReference>
<name>A0ABQ7J7B2_9APIC</name>
<dbReference type="PRINTS" id="PR01042">
    <property type="entry name" value="TRNASYNTHASP"/>
</dbReference>
<dbReference type="InterPro" id="IPR006195">
    <property type="entry name" value="aa-tRNA-synth_II"/>
</dbReference>
<dbReference type="EMBL" id="JADAQX010000686">
    <property type="protein sequence ID" value="KAF8819580.1"/>
    <property type="molecule type" value="Genomic_DNA"/>
</dbReference>
<dbReference type="Pfam" id="PF01336">
    <property type="entry name" value="tRNA_anti-codon"/>
    <property type="match status" value="1"/>
</dbReference>
<keyword evidence="6" id="KW-0547">Nucleotide-binding</keyword>
<evidence type="ECO:0000256" key="2">
    <source>
        <dbReference type="ARBA" id="ARBA00005312"/>
    </source>
</evidence>
<dbReference type="InterPro" id="IPR004365">
    <property type="entry name" value="NA-bd_OB_tRNA"/>
</dbReference>
<keyword evidence="9" id="KW-0030">Aminoacyl-tRNA synthetase</keyword>
<dbReference type="GO" id="GO:0016874">
    <property type="term" value="F:ligase activity"/>
    <property type="evidence" value="ECO:0007669"/>
    <property type="project" value="UniProtKB-KW"/>
</dbReference>
<dbReference type="InterPro" id="IPR012340">
    <property type="entry name" value="NA-bd_OB-fold"/>
</dbReference>
<dbReference type="CDD" id="cd04320">
    <property type="entry name" value="AspRS_cyto_N"/>
    <property type="match status" value="1"/>
</dbReference>
<evidence type="ECO:0000256" key="1">
    <source>
        <dbReference type="ARBA" id="ARBA00004496"/>
    </source>
</evidence>
<dbReference type="SUPFAM" id="SSF50249">
    <property type="entry name" value="Nucleic acid-binding proteins"/>
    <property type="match status" value="1"/>
</dbReference>
<dbReference type="InterPro" id="IPR004364">
    <property type="entry name" value="Aa-tRNA-synt_II"/>
</dbReference>
<dbReference type="PROSITE" id="PS50862">
    <property type="entry name" value="AA_TRNA_LIGASE_II"/>
    <property type="match status" value="1"/>
</dbReference>
<keyword evidence="14" id="KW-1185">Reference proteome</keyword>
<comment type="catalytic activity">
    <reaction evidence="11">
        <text>tRNA(Asp) + L-aspartate + ATP = L-aspartyl-tRNA(Asp) + AMP + diphosphate</text>
        <dbReference type="Rhea" id="RHEA:19649"/>
        <dbReference type="Rhea" id="RHEA-COMP:9660"/>
        <dbReference type="Rhea" id="RHEA-COMP:9678"/>
        <dbReference type="ChEBI" id="CHEBI:29991"/>
        <dbReference type="ChEBI" id="CHEBI:30616"/>
        <dbReference type="ChEBI" id="CHEBI:33019"/>
        <dbReference type="ChEBI" id="CHEBI:78442"/>
        <dbReference type="ChEBI" id="CHEBI:78516"/>
        <dbReference type="ChEBI" id="CHEBI:456215"/>
        <dbReference type="EC" id="6.1.1.12"/>
    </reaction>
</comment>
<dbReference type="SUPFAM" id="SSF55681">
    <property type="entry name" value="Class II aaRS and biotin synthetases"/>
    <property type="match status" value="1"/>
</dbReference>
<feature type="domain" description="Aminoacyl-transfer RNA synthetases class-II family profile" evidence="12">
    <location>
        <begin position="236"/>
        <end position="537"/>
    </location>
</feature>
<keyword evidence="8" id="KW-0648">Protein biosynthesis</keyword>
<dbReference type="Gene3D" id="3.30.930.10">
    <property type="entry name" value="Bira Bifunctional Protein, Domain 2"/>
    <property type="match status" value="1"/>
</dbReference>
<dbReference type="InterPro" id="IPR045864">
    <property type="entry name" value="aa-tRNA-synth_II/BPL/LPL"/>
</dbReference>
<dbReference type="InterPro" id="IPR004523">
    <property type="entry name" value="Asp-tRNA_synthase_2"/>
</dbReference>
<sequence>MQERSPADLIVASSAVIGEEGTALSKKGKKKAEKRNAKAQRQQEVALAVQQAQNASVDMNKVATSFEDDTFGLWPLIQSSSFSSRQWVTLKNVNTSLIDQPIWIRARLQSSRRKGAICFVVLRHQLYTLQCVLDGNKNVSKDMLRWTAALPLESIVDIYGFVSKPDIEITATTQKVEICVEKFFCMSKATSELPFQLKDANTPDTAEGDEVIVVNQDTRLDNRILDLRTMANQSIFRLQSEIGRHFREFLREREFIEIHSPKLLGGASEGGSACFMLDYFNRKACLAQSPQLYKQMVLCGDMDRVFEVGPVFRAENSNTHRHLCEFVGLDLEMVFMEHYFEVLDLMDALFQYIFQQIITHSQNEIDIIHRQHPASPFVWIEKTPRLEFVQAVEFLREFGCEDIPEDPQQFDLSTEHEKLLGKIIKEKYGTDFYILIRFPLKWRPFYSMPCPDDPTFSNSYDFFMRGEEILSGAQRIHDSLFLTQRAMECGIPIDTVKAYLDSFSLGVCPHAGCGIGLERVLMLFLGLSNVRKTSLFPRDPKRLEP</sequence>
<evidence type="ECO:0000256" key="10">
    <source>
        <dbReference type="ARBA" id="ARBA00033155"/>
    </source>
</evidence>
<dbReference type="Proteomes" id="UP000823046">
    <property type="component" value="Unassembled WGS sequence"/>
</dbReference>
<keyword evidence="7" id="KW-0067">ATP-binding</keyword>
<comment type="subcellular location">
    <subcellularLocation>
        <location evidence="1">Cytoplasm</location>
    </subcellularLocation>
</comment>
<keyword evidence="4" id="KW-0963">Cytoplasm</keyword>
<protein>
    <recommendedName>
        <fullName evidence="3">aspartate--tRNA ligase</fullName>
        <ecNumber evidence="3">6.1.1.12</ecNumber>
    </recommendedName>
    <alternativeName>
        <fullName evidence="10">Aspartyl-tRNA synthetase</fullName>
    </alternativeName>
</protein>
<evidence type="ECO:0000256" key="4">
    <source>
        <dbReference type="ARBA" id="ARBA00022490"/>
    </source>
</evidence>
<accession>A0ABQ7J7B2</accession>
<evidence type="ECO:0000313" key="14">
    <source>
        <dbReference type="Proteomes" id="UP000823046"/>
    </source>
</evidence>
<gene>
    <name evidence="13" type="ORF">IE077_000025</name>
</gene>
<comment type="similarity">
    <text evidence="2">Belongs to the class-II aminoacyl-tRNA synthetase family. Type 2 subfamily.</text>
</comment>
<comment type="caution">
    <text evidence="13">The sequence shown here is derived from an EMBL/GenBank/DDBJ whole genome shotgun (WGS) entry which is preliminary data.</text>
</comment>
<dbReference type="Gene3D" id="2.40.50.140">
    <property type="entry name" value="Nucleic acid-binding proteins"/>
    <property type="match status" value="1"/>
</dbReference>
<proteinExistence type="inferred from homology"/>
<evidence type="ECO:0000256" key="11">
    <source>
        <dbReference type="ARBA" id="ARBA00047904"/>
    </source>
</evidence>
<dbReference type="CDD" id="cd00776">
    <property type="entry name" value="AsxRS_core"/>
    <property type="match status" value="1"/>
</dbReference>
<evidence type="ECO:0000256" key="3">
    <source>
        <dbReference type="ARBA" id="ARBA00012841"/>
    </source>
</evidence>
<evidence type="ECO:0000256" key="5">
    <source>
        <dbReference type="ARBA" id="ARBA00022598"/>
    </source>
</evidence>
<reference evidence="13 14" key="1">
    <citation type="journal article" date="2020" name="bioRxiv">
        <title>Metabolic contributions of an alphaproteobacterial endosymbiont in the apicomplexan Cardiosporidium cionae.</title>
        <authorList>
            <person name="Hunter E.S."/>
            <person name="Paight C.J."/>
            <person name="Lane C.E."/>
        </authorList>
    </citation>
    <scope>NUCLEOTIDE SEQUENCE [LARGE SCALE GENOMIC DNA]</scope>
    <source>
        <strain evidence="13">ESH_2018</strain>
    </source>
</reference>
<keyword evidence="5 13" id="KW-0436">Ligase</keyword>
<dbReference type="NCBIfam" id="NF003483">
    <property type="entry name" value="PRK05159.1"/>
    <property type="match status" value="1"/>
</dbReference>
<dbReference type="NCBIfam" id="TIGR00458">
    <property type="entry name" value="aspS_nondisc"/>
    <property type="match status" value="1"/>
</dbReference>
<evidence type="ECO:0000256" key="6">
    <source>
        <dbReference type="ARBA" id="ARBA00022741"/>
    </source>
</evidence>
<dbReference type="EC" id="6.1.1.12" evidence="3"/>
<dbReference type="Pfam" id="PF00152">
    <property type="entry name" value="tRNA-synt_2"/>
    <property type="match status" value="1"/>
</dbReference>
<evidence type="ECO:0000259" key="12">
    <source>
        <dbReference type="PROSITE" id="PS50862"/>
    </source>
</evidence>
<dbReference type="PANTHER" id="PTHR43450:SF1">
    <property type="entry name" value="ASPARTATE--TRNA LIGASE, CYTOPLASMIC"/>
    <property type="match status" value="1"/>
</dbReference>
<dbReference type="InterPro" id="IPR002312">
    <property type="entry name" value="Asp/Asn-tRNA-synth_IIb"/>
</dbReference>
<evidence type="ECO:0000256" key="9">
    <source>
        <dbReference type="ARBA" id="ARBA00023146"/>
    </source>
</evidence>
<evidence type="ECO:0000256" key="7">
    <source>
        <dbReference type="ARBA" id="ARBA00022840"/>
    </source>
</evidence>
<dbReference type="PANTHER" id="PTHR43450">
    <property type="entry name" value="ASPARTYL-TRNA SYNTHETASE"/>
    <property type="match status" value="1"/>
</dbReference>